<evidence type="ECO:0000313" key="3">
    <source>
        <dbReference type="Proteomes" id="UP000076154"/>
    </source>
</evidence>
<feature type="region of interest" description="Disordered" evidence="1">
    <location>
        <begin position="18"/>
        <end position="43"/>
    </location>
</feature>
<dbReference type="EMBL" id="LUEZ02000006">
    <property type="protein sequence ID" value="RDB30206.1"/>
    <property type="molecule type" value="Genomic_DNA"/>
</dbReference>
<evidence type="ECO:0000256" key="1">
    <source>
        <dbReference type="SAM" id="MobiDB-lite"/>
    </source>
</evidence>
<sequence>MPPPPPQRGYAVVSPHHHHTCSQRHHAPPSIPSPTSPAPHAHPLHAALHTSCHVPPPAAHLVVPPLSSLTCSAPAPNVTCNCRWPGDRSRRLGDAVVVDDWGIKLGGGSASGEQQQCQHGCRSRTVVVLTAHLCSKAGQDYHANTMSQDRDHSGVSTHLDQLHTHTHTTQKQQRKTNMPRTACEW</sequence>
<feature type="region of interest" description="Disordered" evidence="1">
    <location>
        <begin position="164"/>
        <end position="185"/>
    </location>
</feature>
<dbReference type="Proteomes" id="UP000076154">
    <property type="component" value="Unassembled WGS sequence"/>
</dbReference>
<accession>A0A369KH06</accession>
<feature type="compositionally biased region" description="Basic residues" evidence="1">
    <location>
        <begin position="18"/>
        <end position="27"/>
    </location>
</feature>
<gene>
    <name evidence="2" type="ORF">Hypma_010428</name>
</gene>
<protein>
    <submittedName>
        <fullName evidence="2">Uncharacterized protein</fullName>
    </submittedName>
</protein>
<dbReference type="InParanoid" id="A0A369KH06"/>
<reference evidence="2" key="1">
    <citation type="submission" date="2018-04" db="EMBL/GenBank/DDBJ databases">
        <title>Whole genome sequencing of Hypsizygus marmoreus.</title>
        <authorList>
            <person name="Choi I.-G."/>
            <person name="Min B."/>
            <person name="Kim J.-G."/>
            <person name="Kim S."/>
            <person name="Oh Y.-L."/>
            <person name="Kong W.-S."/>
            <person name="Park H."/>
            <person name="Jeong J."/>
            <person name="Song E.-S."/>
        </authorList>
    </citation>
    <scope>NUCLEOTIDE SEQUENCE [LARGE SCALE GENOMIC DNA]</scope>
    <source>
        <strain evidence="2">51987-8</strain>
    </source>
</reference>
<feature type="compositionally biased region" description="Basic residues" evidence="1">
    <location>
        <begin position="164"/>
        <end position="174"/>
    </location>
</feature>
<proteinExistence type="predicted"/>
<keyword evidence="3" id="KW-1185">Reference proteome</keyword>
<organism evidence="2 3">
    <name type="scientific">Hypsizygus marmoreus</name>
    <name type="common">White beech mushroom</name>
    <name type="synonym">Agaricus marmoreus</name>
    <dbReference type="NCBI Taxonomy" id="39966"/>
    <lineage>
        <taxon>Eukaryota</taxon>
        <taxon>Fungi</taxon>
        <taxon>Dikarya</taxon>
        <taxon>Basidiomycota</taxon>
        <taxon>Agaricomycotina</taxon>
        <taxon>Agaricomycetes</taxon>
        <taxon>Agaricomycetidae</taxon>
        <taxon>Agaricales</taxon>
        <taxon>Tricholomatineae</taxon>
        <taxon>Lyophyllaceae</taxon>
        <taxon>Hypsizygus</taxon>
    </lineage>
</organism>
<dbReference type="AlphaFoldDB" id="A0A369KH06"/>
<evidence type="ECO:0000313" key="2">
    <source>
        <dbReference type="EMBL" id="RDB30206.1"/>
    </source>
</evidence>
<comment type="caution">
    <text evidence="2">The sequence shown here is derived from an EMBL/GenBank/DDBJ whole genome shotgun (WGS) entry which is preliminary data.</text>
</comment>
<name>A0A369KH06_HYPMA</name>